<dbReference type="Gene3D" id="3.40.50.720">
    <property type="entry name" value="NAD(P)-binding Rossmann-like Domain"/>
    <property type="match status" value="1"/>
</dbReference>
<dbReference type="GO" id="GO:0016020">
    <property type="term" value="C:membrane"/>
    <property type="evidence" value="ECO:0007669"/>
    <property type="project" value="TreeGrafter"/>
</dbReference>
<dbReference type="Proteomes" id="UP000236723">
    <property type="component" value="Unassembled WGS sequence"/>
</dbReference>
<keyword evidence="2" id="KW-0560">Oxidoreductase</keyword>
<dbReference type="InterPro" id="IPR036291">
    <property type="entry name" value="NAD(P)-bd_dom_sf"/>
</dbReference>
<sequence length="300" mass="30925">MTDATPPTARERFAGGTAVVTGGAAGIGEGFVRHLAGIGMNVVIADLDLDGGRRLAGELAAGQGRVVATQVDVADPEALEGLAEQTFAQFGSVELLVNNAGLETAGLLWEIPVARWRQLMSVNVDGIFHAVRAFLPRMIELGRPAVVANMSSVGGVSSAPLQTPYMVSKHAVLALTECLHQEVALTGAPIQVSAILPYSVKSRIFLSAQAAAPTADPTANRLFDAMQAANVADGMDPLEAAAHMTAALAAGDFWVFSDDTAGKAALDARAEVLAGQSPPRDPHAMLAEIEAMALPAGGSR</sequence>
<dbReference type="Pfam" id="PF00106">
    <property type="entry name" value="adh_short"/>
    <property type="match status" value="1"/>
</dbReference>
<dbReference type="PRINTS" id="PR00081">
    <property type="entry name" value="GDHRDH"/>
</dbReference>
<keyword evidence="5" id="KW-1185">Reference proteome</keyword>
<dbReference type="SUPFAM" id="SSF51735">
    <property type="entry name" value="NAD(P)-binding Rossmann-fold domains"/>
    <property type="match status" value="1"/>
</dbReference>
<evidence type="ECO:0000256" key="1">
    <source>
        <dbReference type="ARBA" id="ARBA00006484"/>
    </source>
</evidence>
<accession>A0A1H6E8A1</accession>
<evidence type="ECO:0000256" key="2">
    <source>
        <dbReference type="ARBA" id="ARBA00023002"/>
    </source>
</evidence>
<dbReference type="RefSeq" id="WP_103944741.1">
    <property type="nucleotide sequence ID" value="NZ_FNVO01000042.1"/>
</dbReference>
<dbReference type="PRINTS" id="PR00080">
    <property type="entry name" value="SDRFAMILY"/>
</dbReference>
<dbReference type="GO" id="GO:0016491">
    <property type="term" value="F:oxidoreductase activity"/>
    <property type="evidence" value="ECO:0007669"/>
    <property type="project" value="UniProtKB-KW"/>
</dbReference>
<dbReference type="AlphaFoldDB" id="A0A1H6E8A1"/>
<protein>
    <recommendedName>
        <fullName evidence="6">Short-chain dehydrogenase</fullName>
    </recommendedName>
</protein>
<evidence type="ECO:0000256" key="3">
    <source>
        <dbReference type="RuleBase" id="RU000363"/>
    </source>
</evidence>
<comment type="similarity">
    <text evidence="1 3">Belongs to the short-chain dehydrogenases/reductases (SDR) family.</text>
</comment>
<dbReference type="EMBL" id="FNVO01000042">
    <property type="protein sequence ID" value="SEG93952.1"/>
    <property type="molecule type" value="Genomic_DNA"/>
</dbReference>
<reference evidence="5" key="1">
    <citation type="submission" date="2016-10" db="EMBL/GenBank/DDBJ databases">
        <authorList>
            <person name="Varghese N."/>
            <person name="Submissions S."/>
        </authorList>
    </citation>
    <scope>NUCLEOTIDE SEQUENCE [LARGE SCALE GENOMIC DNA]</scope>
    <source>
        <strain evidence="5">DSM 43163</strain>
    </source>
</reference>
<gene>
    <name evidence="4" type="ORF">SAMN04489712_1426</name>
</gene>
<dbReference type="CDD" id="cd05233">
    <property type="entry name" value="SDR_c"/>
    <property type="match status" value="1"/>
</dbReference>
<organism evidence="4 5">
    <name type="scientific">Thermomonospora echinospora</name>
    <dbReference type="NCBI Taxonomy" id="1992"/>
    <lineage>
        <taxon>Bacteria</taxon>
        <taxon>Bacillati</taxon>
        <taxon>Actinomycetota</taxon>
        <taxon>Actinomycetes</taxon>
        <taxon>Streptosporangiales</taxon>
        <taxon>Thermomonosporaceae</taxon>
        <taxon>Thermomonospora</taxon>
    </lineage>
</organism>
<name>A0A1H6E8A1_9ACTN</name>
<dbReference type="OrthoDB" id="3691025at2"/>
<evidence type="ECO:0008006" key="6">
    <source>
        <dbReference type="Google" id="ProtNLM"/>
    </source>
</evidence>
<evidence type="ECO:0000313" key="5">
    <source>
        <dbReference type="Proteomes" id="UP000236723"/>
    </source>
</evidence>
<dbReference type="PANTHER" id="PTHR44196">
    <property type="entry name" value="DEHYDROGENASE/REDUCTASE SDR FAMILY MEMBER 7B"/>
    <property type="match status" value="1"/>
</dbReference>
<proteinExistence type="inferred from homology"/>
<evidence type="ECO:0000313" key="4">
    <source>
        <dbReference type="EMBL" id="SEG93952.1"/>
    </source>
</evidence>
<dbReference type="PANTHER" id="PTHR44196:SF1">
    <property type="entry name" value="DEHYDROGENASE_REDUCTASE SDR FAMILY MEMBER 7B"/>
    <property type="match status" value="1"/>
</dbReference>
<dbReference type="InterPro" id="IPR002347">
    <property type="entry name" value="SDR_fam"/>
</dbReference>